<sequence>NRSPTAILEALASTVRNDVNQPIYSTIDDPFLYSTTDRVKKAHLAAYESGRKTAEHMLALYPDYFTQIWDDPLPDAWKKDSEYIYAEPCEDALNERITKRKVVEAIDMYRTIISNGEPLSQESQEKLLELLVVFNCKDPVEETDIGSYINAPDYRAFSPFPPCTWQKANAAEEVFDALPEKTASAYCQMIRGMSANYHKEGVLSMYNAMKANKMPVDVETYNAILKVASLDTETIDDVKLFVETILKDMAANNVKPNEKTFISAMVNLRRLSRWSGAKKFVLALFSEMKACGIEPGLSTYVQILHIFYYFKDRSSKTPELLEQVLDDLKGKEFECKTENDVQFFRSVMGMIAAHFPDSKLALRLHELLQYGKNRDLLSNRQAQYGYYSDLFTVIIPLEHIDVVMDLYKEVVPYIFFPNSETFKLILESIEMHEGHQYVSQLYTDLQWTSMFKDFDFLSRFTQTLAERKHEAKTQNELCMIASSLMDQWTRKQHLHDALPVNGVVIGNLIKTHLNNDDLKTAWSLF</sequence>
<dbReference type="InterPro" id="IPR055063">
    <property type="entry name" value="Rib_mS39_PPR"/>
</dbReference>
<evidence type="ECO:0000313" key="6">
    <source>
        <dbReference type="EMBL" id="RUS75244.1"/>
    </source>
</evidence>
<evidence type="ECO:0000256" key="1">
    <source>
        <dbReference type="ARBA" id="ARBA00004173"/>
    </source>
</evidence>
<dbReference type="Pfam" id="PF22330">
    <property type="entry name" value="Rib_mS39_PPR"/>
    <property type="match status" value="1"/>
</dbReference>
<evidence type="ECO:0000256" key="3">
    <source>
        <dbReference type="ARBA" id="ARBA00022946"/>
    </source>
</evidence>
<evidence type="ECO:0000256" key="4">
    <source>
        <dbReference type="ARBA" id="ARBA00023128"/>
    </source>
</evidence>
<reference evidence="6 7" key="1">
    <citation type="submission" date="2019-01" db="EMBL/GenBank/DDBJ databases">
        <title>A draft genome assembly of the solar-powered sea slug Elysia chlorotica.</title>
        <authorList>
            <person name="Cai H."/>
            <person name="Li Q."/>
            <person name="Fang X."/>
            <person name="Li J."/>
            <person name="Curtis N.E."/>
            <person name="Altenburger A."/>
            <person name="Shibata T."/>
            <person name="Feng M."/>
            <person name="Maeda T."/>
            <person name="Schwartz J.A."/>
            <person name="Shigenobu S."/>
            <person name="Lundholm N."/>
            <person name="Nishiyama T."/>
            <person name="Yang H."/>
            <person name="Hasebe M."/>
            <person name="Li S."/>
            <person name="Pierce S.K."/>
            <person name="Wang J."/>
        </authorList>
    </citation>
    <scope>NUCLEOTIDE SEQUENCE [LARGE SCALE GENOMIC DNA]</scope>
    <source>
        <strain evidence="6">EC2010</strain>
        <tissue evidence="6">Whole organism of an adult</tissue>
    </source>
</reference>
<comment type="caution">
    <text evidence="6">The sequence shown here is derived from an EMBL/GenBank/DDBJ whole genome shotgun (WGS) entry which is preliminary data.</text>
</comment>
<name>A0A433T121_ELYCH</name>
<feature type="domain" description="PROP1-like PPR" evidence="5">
    <location>
        <begin position="200"/>
        <end position="311"/>
    </location>
</feature>
<protein>
    <recommendedName>
        <fullName evidence="5">PROP1-like PPR domain-containing protein</fullName>
    </recommendedName>
</protein>
<dbReference type="GO" id="GO:0005739">
    <property type="term" value="C:mitochondrion"/>
    <property type="evidence" value="ECO:0007669"/>
    <property type="project" value="UniProtKB-SubCell"/>
</dbReference>
<keyword evidence="4" id="KW-0496">Mitochondrion</keyword>
<dbReference type="PANTHER" id="PTHR16276">
    <property type="entry name" value="PENTATRICOPEPTIDE REPEAT DOMAIN-CONTAINING PROTEIN 3"/>
    <property type="match status" value="1"/>
</dbReference>
<dbReference type="PANTHER" id="PTHR16276:SF1">
    <property type="entry name" value="SMALL RIBOSOMAL SUBUNIT PROTEIN MS39"/>
    <property type="match status" value="1"/>
</dbReference>
<dbReference type="InterPro" id="IPR037387">
    <property type="entry name" value="PTCD3"/>
</dbReference>
<dbReference type="GO" id="GO:0032543">
    <property type="term" value="P:mitochondrial translation"/>
    <property type="evidence" value="ECO:0007669"/>
    <property type="project" value="InterPro"/>
</dbReference>
<keyword evidence="2" id="KW-0677">Repeat</keyword>
<dbReference type="AlphaFoldDB" id="A0A433T121"/>
<comment type="subcellular location">
    <subcellularLocation>
        <location evidence="1">Mitochondrion</location>
    </subcellularLocation>
</comment>
<dbReference type="OrthoDB" id="185373at2759"/>
<keyword evidence="7" id="KW-1185">Reference proteome</keyword>
<dbReference type="GO" id="GO:0019843">
    <property type="term" value="F:rRNA binding"/>
    <property type="evidence" value="ECO:0007669"/>
    <property type="project" value="InterPro"/>
</dbReference>
<accession>A0A433T121</accession>
<dbReference type="Proteomes" id="UP000271974">
    <property type="component" value="Unassembled WGS sequence"/>
</dbReference>
<gene>
    <name evidence="6" type="ORF">EGW08_016993</name>
</gene>
<feature type="non-terminal residue" evidence="6">
    <location>
        <position position="525"/>
    </location>
</feature>
<keyword evidence="3" id="KW-0809">Transit peptide</keyword>
<dbReference type="InterPro" id="IPR011990">
    <property type="entry name" value="TPR-like_helical_dom_sf"/>
</dbReference>
<dbReference type="Gene3D" id="1.25.40.10">
    <property type="entry name" value="Tetratricopeptide repeat domain"/>
    <property type="match status" value="1"/>
</dbReference>
<dbReference type="EMBL" id="RQTK01000759">
    <property type="protein sequence ID" value="RUS75244.1"/>
    <property type="molecule type" value="Genomic_DNA"/>
</dbReference>
<dbReference type="STRING" id="188477.A0A433T121"/>
<feature type="non-terminal residue" evidence="6">
    <location>
        <position position="1"/>
    </location>
</feature>
<evidence type="ECO:0000256" key="2">
    <source>
        <dbReference type="ARBA" id="ARBA00022737"/>
    </source>
</evidence>
<dbReference type="Pfam" id="PF17177">
    <property type="entry name" value="PPR_long"/>
    <property type="match status" value="1"/>
</dbReference>
<evidence type="ECO:0000259" key="5">
    <source>
        <dbReference type="Pfam" id="PF17177"/>
    </source>
</evidence>
<dbReference type="InterPro" id="IPR033443">
    <property type="entry name" value="PROP1-like_PPR_dom"/>
</dbReference>
<evidence type="ECO:0000313" key="7">
    <source>
        <dbReference type="Proteomes" id="UP000271974"/>
    </source>
</evidence>
<dbReference type="GO" id="GO:0043024">
    <property type="term" value="F:ribosomal small subunit binding"/>
    <property type="evidence" value="ECO:0007669"/>
    <property type="project" value="InterPro"/>
</dbReference>
<proteinExistence type="predicted"/>
<organism evidence="6 7">
    <name type="scientific">Elysia chlorotica</name>
    <name type="common">Eastern emerald elysia</name>
    <name type="synonym">Sea slug</name>
    <dbReference type="NCBI Taxonomy" id="188477"/>
    <lineage>
        <taxon>Eukaryota</taxon>
        <taxon>Metazoa</taxon>
        <taxon>Spiralia</taxon>
        <taxon>Lophotrochozoa</taxon>
        <taxon>Mollusca</taxon>
        <taxon>Gastropoda</taxon>
        <taxon>Heterobranchia</taxon>
        <taxon>Euthyneura</taxon>
        <taxon>Panpulmonata</taxon>
        <taxon>Sacoglossa</taxon>
        <taxon>Placobranchoidea</taxon>
        <taxon>Plakobranchidae</taxon>
        <taxon>Elysia</taxon>
    </lineage>
</organism>